<accession>A0A1Y3BNT9</accession>
<dbReference type="Proteomes" id="UP000194236">
    <property type="component" value="Unassembled WGS sequence"/>
</dbReference>
<protein>
    <submittedName>
        <fullName evidence="2">Uncharacterized protein</fullName>
    </submittedName>
</protein>
<feature type="region of interest" description="Disordered" evidence="1">
    <location>
        <begin position="1"/>
        <end position="48"/>
    </location>
</feature>
<comment type="caution">
    <text evidence="2">The sequence shown here is derived from an EMBL/GenBank/DDBJ whole genome shotgun (WGS) entry which is preliminary data.</text>
</comment>
<sequence>MKSKNIINDHHHSNNHNQHMKEQESSSLPSLDNSHKVINGNGKSPVKMNLNFNVDSFVPSGYDKLMPPKQN</sequence>
<dbReference type="AlphaFoldDB" id="A0A1Y3BNT9"/>
<evidence type="ECO:0000256" key="1">
    <source>
        <dbReference type="SAM" id="MobiDB-lite"/>
    </source>
</evidence>
<evidence type="ECO:0000313" key="3">
    <source>
        <dbReference type="Proteomes" id="UP000194236"/>
    </source>
</evidence>
<feature type="non-terminal residue" evidence="2">
    <location>
        <position position="71"/>
    </location>
</feature>
<proteinExistence type="predicted"/>
<reference evidence="2 3" key="1">
    <citation type="submission" date="2017-03" db="EMBL/GenBank/DDBJ databases">
        <title>Genome Survey of Euroglyphus maynei.</title>
        <authorList>
            <person name="Arlian L.G."/>
            <person name="Morgan M.S."/>
            <person name="Rider S.D."/>
        </authorList>
    </citation>
    <scope>NUCLEOTIDE SEQUENCE [LARGE SCALE GENOMIC DNA]</scope>
    <source>
        <strain evidence="2">Arlian Lab</strain>
        <tissue evidence="2">Whole body</tissue>
    </source>
</reference>
<evidence type="ECO:0000313" key="2">
    <source>
        <dbReference type="EMBL" id="OTF80805.1"/>
    </source>
</evidence>
<dbReference type="EMBL" id="MUJZ01016502">
    <property type="protein sequence ID" value="OTF80805.1"/>
    <property type="molecule type" value="Genomic_DNA"/>
</dbReference>
<keyword evidence="3" id="KW-1185">Reference proteome</keyword>
<gene>
    <name evidence="2" type="ORF">BLA29_014425</name>
</gene>
<name>A0A1Y3BNT9_EURMA</name>
<organism evidence="2 3">
    <name type="scientific">Euroglyphus maynei</name>
    <name type="common">Mayne's house dust mite</name>
    <dbReference type="NCBI Taxonomy" id="6958"/>
    <lineage>
        <taxon>Eukaryota</taxon>
        <taxon>Metazoa</taxon>
        <taxon>Ecdysozoa</taxon>
        <taxon>Arthropoda</taxon>
        <taxon>Chelicerata</taxon>
        <taxon>Arachnida</taxon>
        <taxon>Acari</taxon>
        <taxon>Acariformes</taxon>
        <taxon>Sarcoptiformes</taxon>
        <taxon>Astigmata</taxon>
        <taxon>Psoroptidia</taxon>
        <taxon>Analgoidea</taxon>
        <taxon>Pyroglyphidae</taxon>
        <taxon>Pyroglyphinae</taxon>
        <taxon>Euroglyphus</taxon>
    </lineage>
</organism>